<reference evidence="1" key="1">
    <citation type="submission" date="2023-08" db="EMBL/GenBank/DDBJ databases">
        <title>Reference Genome Resource for the Citrus Pathogen Phytophthora citrophthora.</title>
        <authorList>
            <person name="Moller H."/>
            <person name="Coetzee B."/>
            <person name="Rose L.J."/>
            <person name="Van Niekerk J.M."/>
        </authorList>
    </citation>
    <scope>NUCLEOTIDE SEQUENCE</scope>
    <source>
        <strain evidence="1">STE-U-9442</strain>
    </source>
</reference>
<name>A0AAD9LCD8_9STRA</name>
<dbReference type="Gene3D" id="3.40.50.1000">
    <property type="entry name" value="HAD superfamily/HAD-like"/>
    <property type="match status" value="1"/>
</dbReference>
<comment type="caution">
    <text evidence="1">The sequence shown here is derived from an EMBL/GenBank/DDBJ whole genome shotgun (WGS) entry which is preliminary data.</text>
</comment>
<sequence length="76" mass="8608">MKPHASIFQSTFAQLQGDERDVNTSQFLHVEDHPTRDYKAVKAIGAHARLVWRSTQKNPPVDVQEADVVPTLLQLE</sequence>
<dbReference type="InterPro" id="IPR036412">
    <property type="entry name" value="HAD-like_sf"/>
</dbReference>
<dbReference type="SUPFAM" id="SSF56784">
    <property type="entry name" value="HAD-like"/>
    <property type="match status" value="1"/>
</dbReference>
<dbReference type="AlphaFoldDB" id="A0AAD9LCD8"/>
<keyword evidence="2" id="KW-1185">Reference proteome</keyword>
<dbReference type="InterPro" id="IPR023214">
    <property type="entry name" value="HAD_sf"/>
</dbReference>
<evidence type="ECO:0000313" key="2">
    <source>
        <dbReference type="Proteomes" id="UP001259832"/>
    </source>
</evidence>
<evidence type="ECO:0000313" key="1">
    <source>
        <dbReference type="EMBL" id="KAK1931463.1"/>
    </source>
</evidence>
<dbReference type="EMBL" id="JASMQC010000034">
    <property type="protein sequence ID" value="KAK1931463.1"/>
    <property type="molecule type" value="Genomic_DNA"/>
</dbReference>
<accession>A0AAD9LCD8</accession>
<protein>
    <submittedName>
        <fullName evidence="1">Uncharacterized protein</fullName>
    </submittedName>
</protein>
<organism evidence="1 2">
    <name type="scientific">Phytophthora citrophthora</name>
    <dbReference type="NCBI Taxonomy" id="4793"/>
    <lineage>
        <taxon>Eukaryota</taxon>
        <taxon>Sar</taxon>
        <taxon>Stramenopiles</taxon>
        <taxon>Oomycota</taxon>
        <taxon>Peronosporomycetes</taxon>
        <taxon>Peronosporales</taxon>
        <taxon>Peronosporaceae</taxon>
        <taxon>Phytophthora</taxon>
    </lineage>
</organism>
<gene>
    <name evidence="1" type="ORF">P3T76_013219</name>
</gene>
<dbReference type="Proteomes" id="UP001259832">
    <property type="component" value="Unassembled WGS sequence"/>
</dbReference>
<proteinExistence type="predicted"/>